<comment type="caution">
    <text evidence="1">The sequence shown here is derived from an EMBL/GenBank/DDBJ whole genome shotgun (WGS) entry which is preliminary data.</text>
</comment>
<dbReference type="PATRIC" id="fig|1359196.3.peg.179"/>
<organism evidence="1 2">
    <name type="scientific">Rickettsia felis str. Pedreira</name>
    <dbReference type="NCBI Taxonomy" id="1359196"/>
    <lineage>
        <taxon>Bacteria</taxon>
        <taxon>Pseudomonadati</taxon>
        <taxon>Pseudomonadota</taxon>
        <taxon>Alphaproteobacteria</taxon>
        <taxon>Rickettsiales</taxon>
        <taxon>Rickettsiaceae</taxon>
        <taxon>Rickettsieae</taxon>
        <taxon>Rickettsia</taxon>
        <taxon>spotted fever group</taxon>
    </lineage>
</organism>
<evidence type="ECO:0000313" key="1">
    <source>
        <dbReference type="EMBL" id="KJV57825.1"/>
    </source>
</evidence>
<dbReference type="Proteomes" id="UP000033475">
    <property type="component" value="Unassembled WGS sequence"/>
</dbReference>
<sequence>MLSETLGISEEFNNYTDFSLAELKDEEVNITGGDYSYLE</sequence>
<dbReference type="EMBL" id="LANQ01000001">
    <property type="protein sequence ID" value="KJV57825.1"/>
    <property type="molecule type" value="Genomic_DNA"/>
</dbReference>
<proteinExistence type="predicted"/>
<reference evidence="1 2" key="1">
    <citation type="submission" date="2015-01" db="EMBL/GenBank/DDBJ databases">
        <title>Genome Sequencing of Rickettsiales.</title>
        <authorList>
            <person name="Daugherty S.C."/>
            <person name="Su Q."/>
            <person name="Abolude K."/>
            <person name="Beier-Sexton M."/>
            <person name="Carlyon J.A."/>
            <person name="Carter R."/>
            <person name="Day N.P."/>
            <person name="Dumler S.J."/>
            <person name="Dyachenko V."/>
            <person name="Godinez A."/>
            <person name="Kurtti T.J."/>
            <person name="Lichay M."/>
            <person name="Mullins K.E."/>
            <person name="Ott S."/>
            <person name="Pappas-Brown V."/>
            <person name="Paris D.H."/>
            <person name="Patel P."/>
            <person name="Richards A.L."/>
            <person name="Sadzewicz L."/>
            <person name="Sears K."/>
            <person name="Seidman D."/>
            <person name="Sengamalay N."/>
            <person name="Stenos J."/>
            <person name="Tallon L.J."/>
            <person name="Vincent G."/>
            <person name="Fraser C.M."/>
            <person name="Munderloh U."/>
            <person name="Dunning-Hotopp J.C."/>
        </authorList>
    </citation>
    <scope>NUCLEOTIDE SEQUENCE [LARGE SCALE GENOMIC DNA]</scope>
    <source>
        <strain evidence="1 2">Pedreira</strain>
    </source>
</reference>
<name>A0A0F3MQ08_RICFI</name>
<dbReference type="AlphaFoldDB" id="A0A0F3MQ08"/>
<protein>
    <submittedName>
        <fullName evidence="1">Uncharacterized protein</fullName>
    </submittedName>
</protein>
<evidence type="ECO:0000313" key="2">
    <source>
        <dbReference type="Proteomes" id="UP000033475"/>
    </source>
</evidence>
<gene>
    <name evidence="1" type="ORF">RFEPED_0192</name>
</gene>
<accession>A0A0F3MQ08</accession>